<reference evidence="2 3" key="1">
    <citation type="submission" date="2018-10" db="EMBL/GenBank/DDBJ databases">
        <title>Genome assembly for a Yunnan-Guizhou Plateau 3E fish, Anabarilius grahami (Regan), and its evolutionary and genetic applications.</title>
        <authorList>
            <person name="Jiang W."/>
        </authorList>
    </citation>
    <scope>NUCLEOTIDE SEQUENCE [LARGE SCALE GENOMIC DNA]</scope>
    <source>
        <strain evidence="2">AG-KIZ</strain>
        <tissue evidence="2">Muscle</tissue>
    </source>
</reference>
<feature type="region of interest" description="Disordered" evidence="1">
    <location>
        <begin position="1"/>
        <end position="25"/>
    </location>
</feature>
<proteinExistence type="predicted"/>
<feature type="compositionally biased region" description="Basic and acidic residues" evidence="1">
    <location>
        <begin position="12"/>
        <end position="21"/>
    </location>
</feature>
<evidence type="ECO:0000256" key="1">
    <source>
        <dbReference type="SAM" id="MobiDB-lite"/>
    </source>
</evidence>
<keyword evidence="3" id="KW-1185">Reference proteome</keyword>
<protein>
    <submittedName>
        <fullName evidence="2">Uncharacterized protein</fullName>
    </submittedName>
</protein>
<evidence type="ECO:0000313" key="2">
    <source>
        <dbReference type="EMBL" id="ROL45321.1"/>
    </source>
</evidence>
<dbReference type="Proteomes" id="UP000281406">
    <property type="component" value="Unassembled WGS sequence"/>
</dbReference>
<dbReference type="EMBL" id="RJVU01042596">
    <property type="protein sequence ID" value="ROL45321.1"/>
    <property type="molecule type" value="Genomic_DNA"/>
</dbReference>
<accession>A0A3N0YHI2</accession>
<feature type="region of interest" description="Disordered" evidence="1">
    <location>
        <begin position="55"/>
        <end position="74"/>
    </location>
</feature>
<gene>
    <name evidence="2" type="ORF">DPX16_23749</name>
</gene>
<evidence type="ECO:0000313" key="3">
    <source>
        <dbReference type="Proteomes" id="UP000281406"/>
    </source>
</evidence>
<comment type="caution">
    <text evidence="2">The sequence shown here is derived from an EMBL/GenBank/DDBJ whole genome shotgun (WGS) entry which is preliminary data.</text>
</comment>
<organism evidence="2 3">
    <name type="scientific">Anabarilius grahami</name>
    <name type="common">Kanglang fish</name>
    <name type="synonym">Barilius grahami</name>
    <dbReference type="NCBI Taxonomy" id="495550"/>
    <lineage>
        <taxon>Eukaryota</taxon>
        <taxon>Metazoa</taxon>
        <taxon>Chordata</taxon>
        <taxon>Craniata</taxon>
        <taxon>Vertebrata</taxon>
        <taxon>Euteleostomi</taxon>
        <taxon>Actinopterygii</taxon>
        <taxon>Neopterygii</taxon>
        <taxon>Teleostei</taxon>
        <taxon>Ostariophysi</taxon>
        <taxon>Cypriniformes</taxon>
        <taxon>Xenocyprididae</taxon>
        <taxon>Xenocypridinae</taxon>
        <taxon>Xenocypridinae incertae sedis</taxon>
        <taxon>Anabarilius</taxon>
    </lineage>
</organism>
<name>A0A3N0YHI2_ANAGA</name>
<sequence>MEKNNIQTRVKHTQEQTRSEGSESIYIGSADEGVQVMVVYEDGEMTREVSAGNVAKEPKGTSASHLEGNEVTPNATREADLVLLRNRLSSGQPCLNTEPLNAFFKKIVSKSDCNEAETNSNPRVETGILESRTQLSAMNPHIEGR</sequence>
<dbReference type="AlphaFoldDB" id="A0A3N0YHI2"/>